<gene>
    <name evidence="2" type="ORF">Tsubulata_022785</name>
</gene>
<dbReference type="Proteomes" id="UP001141552">
    <property type="component" value="Unassembled WGS sequence"/>
</dbReference>
<name>A0A9Q0F612_9ROSI</name>
<dbReference type="Pfam" id="PF25055">
    <property type="entry name" value="DUF7792"/>
    <property type="match status" value="1"/>
</dbReference>
<protein>
    <recommendedName>
        <fullName evidence="1">DUF7792 domain-containing protein</fullName>
    </recommendedName>
</protein>
<keyword evidence="3" id="KW-1185">Reference proteome</keyword>
<proteinExistence type="predicted"/>
<dbReference type="InterPro" id="IPR056694">
    <property type="entry name" value="DUF7792"/>
</dbReference>
<comment type="caution">
    <text evidence="2">The sequence shown here is derived from an EMBL/GenBank/DDBJ whole genome shotgun (WGS) entry which is preliminary data.</text>
</comment>
<reference evidence="2" key="2">
    <citation type="journal article" date="2023" name="Plants (Basel)">
        <title>Annotation of the Turnera subulata (Passifloraceae) Draft Genome Reveals the S-Locus Evolved after the Divergence of Turneroideae from Passifloroideae in a Stepwise Manner.</title>
        <authorList>
            <person name="Henning P.M."/>
            <person name="Roalson E.H."/>
            <person name="Mir W."/>
            <person name="McCubbin A.G."/>
            <person name="Shore J.S."/>
        </authorList>
    </citation>
    <scope>NUCLEOTIDE SEQUENCE</scope>
    <source>
        <strain evidence="2">F60SS</strain>
    </source>
</reference>
<feature type="domain" description="DUF7792" evidence="1">
    <location>
        <begin position="3"/>
        <end position="44"/>
    </location>
</feature>
<dbReference type="AlphaFoldDB" id="A0A9Q0F612"/>
<accession>A0A9Q0F612</accession>
<evidence type="ECO:0000313" key="3">
    <source>
        <dbReference type="Proteomes" id="UP001141552"/>
    </source>
</evidence>
<sequence>MLRFAVSNPSLYDRPLRRISSDITKNLCAIVLVHKCKRVTGCCAEFTRLNSNRPLSLCRGKQSSFPSNFFLFSLSCLSRVSTLIELHMLVSTMVGCVVRRLAVI</sequence>
<evidence type="ECO:0000259" key="1">
    <source>
        <dbReference type="Pfam" id="PF25055"/>
    </source>
</evidence>
<dbReference type="EMBL" id="JAKUCV010007093">
    <property type="protein sequence ID" value="KAJ4824795.1"/>
    <property type="molecule type" value="Genomic_DNA"/>
</dbReference>
<reference evidence="2" key="1">
    <citation type="submission" date="2022-02" db="EMBL/GenBank/DDBJ databases">
        <authorList>
            <person name="Henning P.M."/>
            <person name="McCubbin A.G."/>
            <person name="Shore J.S."/>
        </authorList>
    </citation>
    <scope>NUCLEOTIDE SEQUENCE</scope>
    <source>
        <strain evidence="2">F60SS</strain>
        <tissue evidence="2">Leaves</tissue>
    </source>
</reference>
<organism evidence="2 3">
    <name type="scientific">Turnera subulata</name>
    <dbReference type="NCBI Taxonomy" id="218843"/>
    <lineage>
        <taxon>Eukaryota</taxon>
        <taxon>Viridiplantae</taxon>
        <taxon>Streptophyta</taxon>
        <taxon>Embryophyta</taxon>
        <taxon>Tracheophyta</taxon>
        <taxon>Spermatophyta</taxon>
        <taxon>Magnoliopsida</taxon>
        <taxon>eudicotyledons</taxon>
        <taxon>Gunneridae</taxon>
        <taxon>Pentapetalae</taxon>
        <taxon>rosids</taxon>
        <taxon>fabids</taxon>
        <taxon>Malpighiales</taxon>
        <taxon>Passifloraceae</taxon>
        <taxon>Turnera</taxon>
    </lineage>
</organism>
<evidence type="ECO:0000313" key="2">
    <source>
        <dbReference type="EMBL" id="KAJ4824795.1"/>
    </source>
</evidence>